<sequence>MDSANVQELLFARFGGNTARWYFAPDSNALRLASIDGDVTVAVKLDAHQADVIRTIDHTKTRVVLPMAIDGVEFNLLLEGRKENASQWSGRAAADPAHLLEDMHDSGAFAGTLKNCGEVA</sequence>
<evidence type="ECO:0000313" key="2">
    <source>
        <dbReference type="Proteomes" id="UP001172109"/>
    </source>
</evidence>
<proteinExistence type="predicted"/>
<comment type="caution">
    <text evidence="1">The sequence shown here is derived from an EMBL/GenBank/DDBJ whole genome shotgun (WGS) entry which is preliminary data.</text>
</comment>
<name>A0AAP4RA40_9BURK</name>
<dbReference type="EMBL" id="JAUJQS010000048">
    <property type="protein sequence ID" value="MDN7570252.1"/>
    <property type="molecule type" value="Genomic_DNA"/>
</dbReference>
<organism evidence="1 2">
    <name type="scientific">Burkholderia contaminans</name>
    <dbReference type="NCBI Taxonomy" id="488447"/>
    <lineage>
        <taxon>Bacteria</taxon>
        <taxon>Pseudomonadati</taxon>
        <taxon>Pseudomonadota</taxon>
        <taxon>Betaproteobacteria</taxon>
        <taxon>Burkholderiales</taxon>
        <taxon>Burkholderiaceae</taxon>
        <taxon>Burkholderia</taxon>
        <taxon>Burkholderia cepacia complex</taxon>
    </lineage>
</organism>
<gene>
    <name evidence="1" type="ORF">QZM56_37840</name>
</gene>
<dbReference type="AlphaFoldDB" id="A0AAP4RA40"/>
<dbReference type="RefSeq" id="WP_137962487.1">
    <property type="nucleotide sequence ID" value="NZ_JAUJQS010000048.1"/>
</dbReference>
<accession>A0AAP4RA40</accession>
<dbReference type="Proteomes" id="UP001172109">
    <property type="component" value="Unassembled WGS sequence"/>
</dbReference>
<evidence type="ECO:0000313" key="1">
    <source>
        <dbReference type="EMBL" id="MDN7570252.1"/>
    </source>
</evidence>
<reference evidence="1" key="1">
    <citation type="submission" date="2023-07" db="EMBL/GenBank/DDBJ databases">
        <title>A collection of bacterial strains from the Burkholderia cepacia Research Laboratory and Repository.</title>
        <authorList>
            <person name="Lipuma J."/>
            <person name="Spilker T."/>
            <person name="Caverly L."/>
        </authorList>
    </citation>
    <scope>NUCLEOTIDE SEQUENCE</scope>
    <source>
        <strain evidence="1">AU44979</strain>
    </source>
</reference>
<protein>
    <submittedName>
        <fullName evidence="1">Uncharacterized protein</fullName>
    </submittedName>
</protein>